<reference evidence="1" key="1">
    <citation type="submission" date="2022-06" db="EMBL/GenBank/DDBJ databases">
        <title>Aquibacillus sp. a new bacterium isolated from soil saline samples.</title>
        <authorList>
            <person name="Galisteo C."/>
            <person name="De La Haba R."/>
            <person name="Sanchez-Porro C."/>
            <person name="Ventosa A."/>
        </authorList>
    </citation>
    <scope>NUCLEOTIDE SEQUENCE</scope>
    <source>
        <strain evidence="1">3ASR75-54</strain>
    </source>
</reference>
<dbReference type="RefSeq" id="WP_272444956.1">
    <property type="nucleotide sequence ID" value="NZ_JAMQKC010000002.1"/>
</dbReference>
<comment type="caution">
    <text evidence="1">The sequence shown here is derived from an EMBL/GenBank/DDBJ whole genome shotgun (WGS) entry which is preliminary data.</text>
</comment>
<dbReference type="EMBL" id="JAMQKC010000002">
    <property type="protein sequence ID" value="MDC3415976.1"/>
    <property type="molecule type" value="Genomic_DNA"/>
</dbReference>
<proteinExistence type="predicted"/>
<evidence type="ECO:0000313" key="1">
    <source>
        <dbReference type="EMBL" id="MDC3415976.1"/>
    </source>
</evidence>
<protein>
    <recommendedName>
        <fullName evidence="3">PilZ domain-containing protein</fullName>
    </recommendedName>
</protein>
<evidence type="ECO:0000313" key="2">
    <source>
        <dbReference type="Proteomes" id="UP001145069"/>
    </source>
</evidence>
<keyword evidence="2" id="KW-1185">Reference proteome</keyword>
<gene>
    <name evidence="1" type="ORF">NC799_03505</name>
</gene>
<dbReference type="Proteomes" id="UP001145069">
    <property type="component" value="Unassembled WGS sequence"/>
</dbReference>
<sequence length="124" mass="13700">MDKLNNAACLNQPLILDATVTTVEGLSLRKESLPLRMDSLGPETLSFSTEKVFTIGQHLVLDICLSCLSSSSHNQIFGEVIWSQETTESNTYGLKIVSADNNYFQITGTPVERFHTKELVGGRH</sequence>
<name>A0A9X4ADW9_9BACI</name>
<organism evidence="1 2">
    <name type="scientific">Aquibacillus salsiterrae</name>
    <dbReference type="NCBI Taxonomy" id="2950439"/>
    <lineage>
        <taxon>Bacteria</taxon>
        <taxon>Bacillati</taxon>
        <taxon>Bacillota</taxon>
        <taxon>Bacilli</taxon>
        <taxon>Bacillales</taxon>
        <taxon>Bacillaceae</taxon>
        <taxon>Aquibacillus</taxon>
    </lineage>
</organism>
<evidence type="ECO:0008006" key="3">
    <source>
        <dbReference type="Google" id="ProtNLM"/>
    </source>
</evidence>
<dbReference type="AlphaFoldDB" id="A0A9X4ADW9"/>
<accession>A0A9X4ADW9</accession>